<dbReference type="PROSITE" id="PS50222">
    <property type="entry name" value="EF_HAND_2"/>
    <property type="match status" value="1"/>
</dbReference>
<dbReference type="InterPro" id="IPR003959">
    <property type="entry name" value="ATPase_AAA_core"/>
</dbReference>
<feature type="domain" description="EF-hand" evidence="5">
    <location>
        <begin position="105"/>
        <end position="140"/>
    </location>
</feature>
<evidence type="ECO:0000256" key="2">
    <source>
        <dbReference type="ARBA" id="ARBA00022741"/>
    </source>
</evidence>
<dbReference type="InterPro" id="IPR003593">
    <property type="entry name" value="AAA+_ATPase"/>
</dbReference>
<proteinExistence type="inferred from homology"/>
<dbReference type="Pfam" id="PF00004">
    <property type="entry name" value="AAA"/>
    <property type="match status" value="1"/>
</dbReference>
<comment type="caution">
    <text evidence="6">The sequence shown here is derived from an EMBL/GenBank/DDBJ whole genome shotgun (WGS) entry which is preliminary data.</text>
</comment>
<evidence type="ECO:0000313" key="6">
    <source>
        <dbReference type="EMBL" id="CAE8586019.1"/>
    </source>
</evidence>
<gene>
    <name evidence="6" type="ORF">PGLA1383_LOCUS4917</name>
</gene>
<keyword evidence="4" id="KW-0067">ATP-binding</keyword>
<evidence type="ECO:0000256" key="4">
    <source>
        <dbReference type="ARBA" id="ARBA00022840"/>
    </source>
</evidence>
<dbReference type="GO" id="GO:0016887">
    <property type="term" value="F:ATP hydrolysis activity"/>
    <property type="evidence" value="ECO:0007669"/>
    <property type="project" value="InterPro"/>
</dbReference>
<dbReference type="GO" id="GO:0005524">
    <property type="term" value="F:ATP binding"/>
    <property type="evidence" value="ECO:0007669"/>
    <property type="project" value="UniProtKB-KW"/>
</dbReference>
<dbReference type="InterPro" id="IPR018247">
    <property type="entry name" value="EF_Hand_1_Ca_BS"/>
</dbReference>
<dbReference type="OrthoDB" id="440192at2759"/>
<dbReference type="SUPFAM" id="SSF52540">
    <property type="entry name" value="P-loop containing nucleoside triphosphate hydrolases"/>
    <property type="match status" value="1"/>
</dbReference>
<dbReference type="AlphaFoldDB" id="A0A813DIH7"/>
<organism evidence="6 7">
    <name type="scientific">Polarella glacialis</name>
    <name type="common">Dinoflagellate</name>
    <dbReference type="NCBI Taxonomy" id="89957"/>
    <lineage>
        <taxon>Eukaryota</taxon>
        <taxon>Sar</taxon>
        <taxon>Alveolata</taxon>
        <taxon>Dinophyceae</taxon>
        <taxon>Suessiales</taxon>
        <taxon>Suessiaceae</taxon>
        <taxon>Polarella</taxon>
    </lineage>
</organism>
<keyword evidence="2" id="KW-0547">Nucleotide-binding</keyword>
<reference evidence="6" key="1">
    <citation type="submission" date="2021-02" db="EMBL/GenBank/DDBJ databases">
        <authorList>
            <person name="Dougan E. K."/>
            <person name="Rhodes N."/>
            <person name="Thang M."/>
            <person name="Chan C."/>
        </authorList>
    </citation>
    <scope>NUCLEOTIDE SEQUENCE</scope>
</reference>
<dbReference type="Proteomes" id="UP000654075">
    <property type="component" value="Unassembled WGS sequence"/>
</dbReference>
<dbReference type="InterPro" id="IPR050221">
    <property type="entry name" value="26S_Proteasome_ATPase"/>
</dbReference>
<dbReference type="PANTHER" id="PTHR23073">
    <property type="entry name" value="26S PROTEASOME REGULATORY SUBUNIT"/>
    <property type="match status" value="1"/>
</dbReference>
<feature type="non-terminal residue" evidence="6">
    <location>
        <position position="1"/>
    </location>
</feature>
<keyword evidence="7" id="KW-1185">Reference proteome</keyword>
<dbReference type="SMART" id="SM00382">
    <property type="entry name" value="AAA"/>
    <property type="match status" value="1"/>
</dbReference>
<dbReference type="InterPro" id="IPR002048">
    <property type="entry name" value="EF_hand_dom"/>
</dbReference>
<name>A0A813DIH7_POLGL</name>
<accession>A0A813DIH7</accession>
<sequence>DLREFTSGLKTLGLNLSDQEAAQEFASIDGNHGGQVLFVEFCAWVRKRISPDASVNFDADIVSGEHCGRNIRRHHGHKATRELFVKQKCFGDFDSLEKEIQDIVKDRMKILKLWHCLDFNGNGIVSLAEIDKMVVEMYPLLNHKPALMRAYKKTILVDGDGDVVMFCGPSGTGKTLMVNALAAHLEKRVLLVNFKTLYSSSGGEGSSEEDGSNVLKLFREAVLFFDECESLFAQRGTGGYEGMIFLATNRPFDLDEAMYRRITSVFTFNKPDHLQRLQIWRLYTQSGVPLAPGVDWEKVAMKFSLTGGYIKNAIFSALLLAISREKVNPTVTEEDITKACAMQVRGSLQMQSFSKRLVPRTGMESLVLSADLRQQLLEVVAFEKARPLLLETWGFGIDLNGEALHTVKSPTLLSAAAPSAIRLVMEVLLGIFAYDFFMYWVHLGMHRCPHRLHSHDVHHQLKVQPGSGIRYLAAELVVNHAMADGMLQVGVNILVQNLPLFEGLPKHKLSRFVHNIVVTYLLVE</sequence>
<dbReference type="GO" id="GO:0005509">
    <property type="term" value="F:calcium ion binding"/>
    <property type="evidence" value="ECO:0007669"/>
    <property type="project" value="InterPro"/>
</dbReference>
<dbReference type="Gene3D" id="3.40.50.300">
    <property type="entry name" value="P-loop containing nucleotide triphosphate hydrolases"/>
    <property type="match status" value="1"/>
</dbReference>
<dbReference type="PROSITE" id="PS00018">
    <property type="entry name" value="EF_HAND_1"/>
    <property type="match status" value="1"/>
</dbReference>
<evidence type="ECO:0000256" key="1">
    <source>
        <dbReference type="ARBA" id="ARBA00006914"/>
    </source>
</evidence>
<protein>
    <recommendedName>
        <fullName evidence="5">EF-hand domain-containing protein</fullName>
    </recommendedName>
</protein>
<evidence type="ECO:0000313" key="7">
    <source>
        <dbReference type="Proteomes" id="UP000654075"/>
    </source>
</evidence>
<comment type="similarity">
    <text evidence="1">Belongs to the AAA ATPase family.</text>
</comment>
<keyword evidence="3" id="KW-0106">Calcium</keyword>
<feature type="non-terminal residue" evidence="6">
    <location>
        <position position="524"/>
    </location>
</feature>
<dbReference type="InterPro" id="IPR027417">
    <property type="entry name" value="P-loop_NTPase"/>
</dbReference>
<evidence type="ECO:0000259" key="5">
    <source>
        <dbReference type="PROSITE" id="PS50222"/>
    </source>
</evidence>
<dbReference type="InterPro" id="IPR011992">
    <property type="entry name" value="EF-hand-dom_pair"/>
</dbReference>
<evidence type="ECO:0000256" key="3">
    <source>
        <dbReference type="ARBA" id="ARBA00022837"/>
    </source>
</evidence>
<dbReference type="EMBL" id="CAJNNV010001868">
    <property type="protein sequence ID" value="CAE8586019.1"/>
    <property type="molecule type" value="Genomic_DNA"/>
</dbReference>
<dbReference type="SUPFAM" id="SSF47473">
    <property type="entry name" value="EF-hand"/>
    <property type="match status" value="1"/>
</dbReference>
<dbReference type="Gene3D" id="1.10.238.10">
    <property type="entry name" value="EF-hand"/>
    <property type="match status" value="2"/>
</dbReference>
<dbReference type="Gene3D" id="1.10.8.60">
    <property type="match status" value="1"/>
</dbReference>